<dbReference type="PANTHER" id="PTHR23505:SF79">
    <property type="entry name" value="PROTEIN SPINSTER"/>
    <property type="match status" value="1"/>
</dbReference>
<keyword evidence="2" id="KW-0813">Transport</keyword>
<feature type="transmembrane region" description="Helical" evidence="6">
    <location>
        <begin position="298"/>
        <end position="323"/>
    </location>
</feature>
<dbReference type="Gene3D" id="1.20.1250.20">
    <property type="entry name" value="MFS general substrate transporter like domains"/>
    <property type="match status" value="2"/>
</dbReference>
<comment type="caution">
    <text evidence="8">The sequence shown here is derived from an EMBL/GenBank/DDBJ whole genome shotgun (WGS) entry which is preliminary data.</text>
</comment>
<dbReference type="InterPro" id="IPR036259">
    <property type="entry name" value="MFS_trans_sf"/>
</dbReference>
<dbReference type="GO" id="GO:0022857">
    <property type="term" value="F:transmembrane transporter activity"/>
    <property type="evidence" value="ECO:0007669"/>
    <property type="project" value="InterPro"/>
</dbReference>
<keyword evidence="4 6" id="KW-1133">Transmembrane helix</keyword>
<feature type="transmembrane region" description="Helical" evidence="6">
    <location>
        <begin position="191"/>
        <end position="215"/>
    </location>
</feature>
<dbReference type="PROSITE" id="PS50850">
    <property type="entry name" value="MFS"/>
    <property type="match status" value="1"/>
</dbReference>
<feature type="transmembrane region" description="Helical" evidence="6">
    <location>
        <begin position="66"/>
        <end position="84"/>
    </location>
</feature>
<comment type="subcellular location">
    <subcellularLocation>
        <location evidence="1">Membrane</location>
        <topology evidence="1">Multi-pass membrane protein</topology>
    </subcellularLocation>
</comment>
<dbReference type="InterPro" id="IPR020846">
    <property type="entry name" value="MFS_dom"/>
</dbReference>
<accession>A0A842I073</accession>
<dbReference type="SUPFAM" id="SSF103473">
    <property type="entry name" value="MFS general substrate transporter"/>
    <property type="match status" value="1"/>
</dbReference>
<feature type="transmembrane region" description="Helical" evidence="6">
    <location>
        <begin position="508"/>
        <end position="531"/>
    </location>
</feature>
<reference evidence="8 9" key="1">
    <citation type="submission" date="2020-08" db="EMBL/GenBank/DDBJ databases">
        <title>Draft genome sequence of Parasphingopyxis sp. GrpM-11.</title>
        <authorList>
            <person name="Oh J."/>
            <person name="Roh D.-H."/>
        </authorList>
    </citation>
    <scope>NUCLEOTIDE SEQUENCE [LARGE SCALE GENOMIC DNA]</scope>
    <source>
        <strain evidence="8 9">GrpM-11</strain>
    </source>
</reference>
<feature type="transmembrane region" description="Helical" evidence="6">
    <location>
        <begin position="384"/>
        <end position="405"/>
    </location>
</feature>
<dbReference type="AlphaFoldDB" id="A0A842I073"/>
<feature type="transmembrane region" description="Helical" evidence="6">
    <location>
        <begin position="153"/>
        <end position="179"/>
    </location>
</feature>
<feature type="transmembrane region" description="Helical" evidence="6">
    <location>
        <begin position="441"/>
        <end position="465"/>
    </location>
</feature>
<evidence type="ECO:0000313" key="8">
    <source>
        <dbReference type="EMBL" id="MBC2778622.1"/>
    </source>
</evidence>
<gene>
    <name evidence="8" type="ORF">H6P80_13440</name>
</gene>
<dbReference type="InterPro" id="IPR011701">
    <property type="entry name" value="MFS"/>
</dbReference>
<evidence type="ECO:0000256" key="5">
    <source>
        <dbReference type="ARBA" id="ARBA00023136"/>
    </source>
</evidence>
<keyword evidence="5 6" id="KW-0472">Membrane</keyword>
<proteinExistence type="predicted"/>
<organism evidence="8 9">
    <name type="scientific">Parasphingopyxis marina</name>
    <dbReference type="NCBI Taxonomy" id="2761622"/>
    <lineage>
        <taxon>Bacteria</taxon>
        <taxon>Pseudomonadati</taxon>
        <taxon>Pseudomonadota</taxon>
        <taxon>Alphaproteobacteria</taxon>
        <taxon>Sphingomonadales</taxon>
        <taxon>Sphingomonadaceae</taxon>
        <taxon>Parasphingopyxis</taxon>
    </lineage>
</organism>
<name>A0A842I073_9SPHN</name>
<evidence type="ECO:0000256" key="2">
    <source>
        <dbReference type="ARBA" id="ARBA00022448"/>
    </source>
</evidence>
<dbReference type="InterPro" id="IPR044770">
    <property type="entry name" value="MFS_spinster-like"/>
</dbReference>
<keyword evidence="9" id="KW-1185">Reference proteome</keyword>
<evidence type="ECO:0000256" key="6">
    <source>
        <dbReference type="SAM" id="Phobius"/>
    </source>
</evidence>
<sequence length="551" mass="58176">MNTPAAETGKNPYLKASGELGSRTAIYAMILIVLMQAMSMVDRQILAILLPRIKADLQVGDTEMGLLYGTVFALFYAIFSLPLGRLADGWVRTKQLGLSLAAWSFATALAGFANGFGLLAASRLGVGIGEASAQPAGLSLLSDAFPKRWRGRIGAAFAVAVSIGLGAALVIGGSIADWWDAAYPGRVGAPLALAGWQAAFIGAALPGLVLAVLIWRLPEPIRGVADGVIAKPDPAPFKASGHVLASILPIGVWISFLRTRAGPKNWAINIGGLALIVIGVMLLTAWTDSLRDVNPIAIPIGGGGLTGNAVQWVVSGFGAYVLLNWFQTLRISDRPAFATIGGNPALLVVVLVASLQTVINYGIMGFTPAYLINEFDLTATQVGLVFGPFITILGIAGPLIAGPVSDWAESRTKAGRLMVTFLSLTISPVFAIYTYTTESLFGFYAGFTVYSLTLTMWLPSIYASLLELVLPRMRGMVISFYILSMTIIGLGLGPYSVGLISDLNGGDLGQAILSLYWLAAPIALLSGYAVLRYRKDEPRVLDRARAAGEPV</sequence>
<feature type="transmembrane region" description="Helical" evidence="6">
    <location>
        <begin position="417"/>
        <end position="435"/>
    </location>
</feature>
<feature type="transmembrane region" description="Helical" evidence="6">
    <location>
        <begin position="477"/>
        <end position="496"/>
    </location>
</feature>
<dbReference type="GO" id="GO:0016020">
    <property type="term" value="C:membrane"/>
    <property type="evidence" value="ECO:0007669"/>
    <property type="project" value="UniProtKB-SubCell"/>
</dbReference>
<protein>
    <submittedName>
        <fullName evidence="8">MFS transporter</fullName>
    </submittedName>
</protein>
<evidence type="ECO:0000256" key="1">
    <source>
        <dbReference type="ARBA" id="ARBA00004141"/>
    </source>
</evidence>
<feature type="transmembrane region" description="Helical" evidence="6">
    <location>
        <begin position="344"/>
        <end position="364"/>
    </location>
</feature>
<feature type="transmembrane region" description="Helical" evidence="6">
    <location>
        <begin position="25"/>
        <end position="46"/>
    </location>
</feature>
<dbReference type="Proteomes" id="UP000564378">
    <property type="component" value="Unassembled WGS sequence"/>
</dbReference>
<dbReference type="Pfam" id="PF07690">
    <property type="entry name" value="MFS_1"/>
    <property type="match status" value="1"/>
</dbReference>
<feature type="transmembrane region" description="Helical" evidence="6">
    <location>
        <begin position="266"/>
        <end position="286"/>
    </location>
</feature>
<feature type="domain" description="Major facilitator superfamily (MFS) profile" evidence="7">
    <location>
        <begin position="28"/>
        <end position="538"/>
    </location>
</feature>
<dbReference type="EMBL" id="JACJVJ010000002">
    <property type="protein sequence ID" value="MBC2778622.1"/>
    <property type="molecule type" value="Genomic_DNA"/>
</dbReference>
<evidence type="ECO:0000313" key="9">
    <source>
        <dbReference type="Proteomes" id="UP000564378"/>
    </source>
</evidence>
<dbReference type="RefSeq" id="WP_185801866.1">
    <property type="nucleotide sequence ID" value="NZ_JACJVJ010000002.1"/>
</dbReference>
<evidence type="ECO:0000259" key="7">
    <source>
        <dbReference type="PROSITE" id="PS50850"/>
    </source>
</evidence>
<keyword evidence="3 6" id="KW-0812">Transmembrane</keyword>
<evidence type="ECO:0000256" key="4">
    <source>
        <dbReference type="ARBA" id="ARBA00022989"/>
    </source>
</evidence>
<evidence type="ECO:0000256" key="3">
    <source>
        <dbReference type="ARBA" id="ARBA00022692"/>
    </source>
</evidence>
<feature type="transmembrane region" description="Helical" evidence="6">
    <location>
        <begin position="96"/>
        <end position="120"/>
    </location>
</feature>
<dbReference type="PANTHER" id="PTHR23505">
    <property type="entry name" value="SPINSTER"/>
    <property type="match status" value="1"/>
</dbReference>